<proteinExistence type="predicted"/>
<evidence type="ECO:0000313" key="3">
    <source>
        <dbReference type="EMBL" id="KAF5323704.1"/>
    </source>
</evidence>
<dbReference type="PROSITE" id="PS50837">
    <property type="entry name" value="NACHT"/>
    <property type="match status" value="1"/>
</dbReference>
<dbReference type="Proteomes" id="UP000567179">
    <property type="component" value="Unassembled WGS sequence"/>
</dbReference>
<dbReference type="SUPFAM" id="SSF52540">
    <property type="entry name" value="P-loop containing nucleoside triphosphate hydrolases"/>
    <property type="match status" value="1"/>
</dbReference>
<keyword evidence="4" id="KW-1185">Reference proteome</keyword>
<keyword evidence="1" id="KW-0677">Repeat</keyword>
<evidence type="ECO:0000313" key="4">
    <source>
        <dbReference type="Proteomes" id="UP000567179"/>
    </source>
</evidence>
<dbReference type="Pfam" id="PF24883">
    <property type="entry name" value="NPHP3_N"/>
    <property type="match status" value="1"/>
</dbReference>
<dbReference type="AlphaFoldDB" id="A0A8H5BHY3"/>
<dbReference type="OrthoDB" id="3210254at2759"/>
<dbReference type="PANTHER" id="PTHR10039">
    <property type="entry name" value="AMELOGENIN"/>
    <property type="match status" value="1"/>
</dbReference>
<dbReference type="InterPro" id="IPR036537">
    <property type="entry name" value="Adaptor_Cbl_N_dom_sf"/>
</dbReference>
<dbReference type="PANTHER" id="PTHR10039:SF14">
    <property type="entry name" value="NACHT DOMAIN-CONTAINING PROTEIN"/>
    <property type="match status" value="1"/>
</dbReference>
<evidence type="ECO:0000259" key="2">
    <source>
        <dbReference type="PROSITE" id="PS50837"/>
    </source>
</evidence>
<name>A0A8H5BHY3_9AGAR</name>
<comment type="caution">
    <text evidence="3">The sequence shown here is derived from an EMBL/GenBank/DDBJ whole genome shotgun (WGS) entry which is preliminary data.</text>
</comment>
<dbReference type="InterPro" id="IPR059179">
    <property type="entry name" value="MLKL-like_MCAfunc"/>
</dbReference>
<sequence>MGNSTSRLKFALVSALELAEKGVDGLPIPGVQGCIGGILKIIKQEELRKANVETFKDLVERITEFQKFIAERLSKKRNIPEDLKSDVERLAKKLRDIPARYEGRVGQQSIMKRLKDFVLASDHAKALNGLGEDLKNAIQEFQNSLLVSIYDMGQKREDDSLIDKLQVQRKAFYDAHREHPIEFCEQDTRISLLQDVAEWAKGTEPDHPQILWLNGRAGVGKSTIAKTLAARFDEVKALGGSFMFSKPNGVIDGSEVFTTLAYQLAHNLPEFRDHLVAAIQAREASITAEPPRQFQDLLAAPLSQLQSPPITVIILDALDECKPETLEPVLTAIVESITRFPFLRVVITSRPENHIRQVLQRFVERMREINISNIPTSRDIETYLQRRLKLIGDTNPNHGWPADRDLESLVKMADNLFIFAAIAVRFIKNERAVSPQHRLETILLDRNVGQKHPFSSLDIVYQQILRNALPEGEDAHDVERFQLVVGTIVFHRLTFSVKELARMLAPKYSTSEIRHTLKFLHSVVIVPEDDEEKGLQVYHKSFADFIADPKRCTLTEALLVPSTHHARLGLQQFEFAELMFNALTTGNLGLIYGEYHLNPIRARAFVHRILYHIHLWVAHLYAFEAAEKEKGDEREQVIILGSHRVEAFLQSLGRYQEYIHGPGSEQVMWMFFSEDLELIHDMQETLEEGAQLCRE</sequence>
<dbReference type="Gene3D" id="1.20.930.20">
    <property type="entry name" value="Adaptor protein Cbl, N-terminal domain"/>
    <property type="match status" value="1"/>
</dbReference>
<dbReference type="GO" id="GO:0007166">
    <property type="term" value="P:cell surface receptor signaling pathway"/>
    <property type="evidence" value="ECO:0007669"/>
    <property type="project" value="InterPro"/>
</dbReference>
<protein>
    <recommendedName>
        <fullName evidence="2">NACHT domain-containing protein</fullName>
    </recommendedName>
</protein>
<dbReference type="CDD" id="cd21037">
    <property type="entry name" value="MLKL_NTD"/>
    <property type="match status" value="1"/>
</dbReference>
<organism evidence="3 4">
    <name type="scientific">Psilocybe cf. subviscida</name>
    <dbReference type="NCBI Taxonomy" id="2480587"/>
    <lineage>
        <taxon>Eukaryota</taxon>
        <taxon>Fungi</taxon>
        <taxon>Dikarya</taxon>
        <taxon>Basidiomycota</taxon>
        <taxon>Agaricomycotina</taxon>
        <taxon>Agaricomycetes</taxon>
        <taxon>Agaricomycetidae</taxon>
        <taxon>Agaricales</taxon>
        <taxon>Agaricineae</taxon>
        <taxon>Strophariaceae</taxon>
        <taxon>Psilocybe</taxon>
    </lineage>
</organism>
<evidence type="ECO:0000256" key="1">
    <source>
        <dbReference type="ARBA" id="ARBA00022737"/>
    </source>
</evidence>
<dbReference type="Gene3D" id="3.40.50.300">
    <property type="entry name" value="P-loop containing nucleotide triphosphate hydrolases"/>
    <property type="match status" value="1"/>
</dbReference>
<accession>A0A8H5BHY3</accession>
<gene>
    <name evidence="3" type="ORF">D9619_012912</name>
</gene>
<feature type="domain" description="NACHT" evidence="2">
    <location>
        <begin position="209"/>
        <end position="351"/>
    </location>
</feature>
<dbReference type="EMBL" id="JAACJJ010000017">
    <property type="protein sequence ID" value="KAF5323704.1"/>
    <property type="molecule type" value="Genomic_DNA"/>
</dbReference>
<dbReference type="InterPro" id="IPR056884">
    <property type="entry name" value="NPHP3-like_N"/>
</dbReference>
<dbReference type="InterPro" id="IPR027417">
    <property type="entry name" value="P-loop_NTPase"/>
</dbReference>
<dbReference type="InterPro" id="IPR007111">
    <property type="entry name" value="NACHT_NTPase"/>
</dbReference>
<reference evidence="3 4" key="1">
    <citation type="journal article" date="2020" name="ISME J.">
        <title>Uncovering the hidden diversity of litter-decomposition mechanisms in mushroom-forming fungi.</title>
        <authorList>
            <person name="Floudas D."/>
            <person name="Bentzer J."/>
            <person name="Ahren D."/>
            <person name="Johansson T."/>
            <person name="Persson P."/>
            <person name="Tunlid A."/>
        </authorList>
    </citation>
    <scope>NUCLEOTIDE SEQUENCE [LARGE SCALE GENOMIC DNA]</scope>
    <source>
        <strain evidence="3 4">CBS 101986</strain>
    </source>
</reference>